<dbReference type="WBParaSite" id="TCNE_0000796501-mRNA-1">
    <property type="protein sequence ID" value="TCNE_0000796501-mRNA-1"/>
    <property type="gene ID" value="TCNE_0000796501"/>
</dbReference>
<evidence type="ECO:0000313" key="1">
    <source>
        <dbReference type="EMBL" id="VDM39286.1"/>
    </source>
</evidence>
<reference evidence="3" key="1">
    <citation type="submission" date="2016-06" db="UniProtKB">
        <authorList>
            <consortium name="WormBaseParasite"/>
        </authorList>
    </citation>
    <scope>IDENTIFICATION</scope>
</reference>
<protein>
    <submittedName>
        <fullName evidence="1 3">Uncharacterized protein</fullName>
    </submittedName>
</protein>
<dbReference type="Proteomes" id="UP000050794">
    <property type="component" value="Unassembled WGS sequence"/>
</dbReference>
<name>A0A183UHJ5_TOXCA</name>
<dbReference type="Gene3D" id="2.60.40.2840">
    <property type="match status" value="1"/>
</dbReference>
<gene>
    <name evidence="1" type="ORF">TCNE_LOCUS7965</name>
</gene>
<reference evidence="1 2" key="2">
    <citation type="submission" date="2018-11" db="EMBL/GenBank/DDBJ databases">
        <authorList>
            <consortium name="Pathogen Informatics"/>
        </authorList>
    </citation>
    <scope>NUCLEOTIDE SEQUENCE [LARGE SCALE GENOMIC DNA]</scope>
</reference>
<keyword evidence="2" id="KW-1185">Reference proteome</keyword>
<evidence type="ECO:0000313" key="2">
    <source>
        <dbReference type="Proteomes" id="UP000050794"/>
    </source>
</evidence>
<dbReference type="AlphaFoldDB" id="A0A183UHJ5"/>
<sequence>MAVFFVKTCECESSTRAENNRLGLSCRQIYLSENMSREVRLSWNFADAVNLIDWIGLFEVGKFIRCLGGYALGKERKLTD</sequence>
<evidence type="ECO:0000313" key="3">
    <source>
        <dbReference type="WBParaSite" id="TCNE_0000796501-mRNA-1"/>
    </source>
</evidence>
<accession>A0A183UHJ5</accession>
<dbReference type="EMBL" id="UYWY01019794">
    <property type="protein sequence ID" value="VDM39286.1"/>
    <property type="molecule type" value="Genomic_DNA"/>
</dbReference>
<proteinExistence type="predicted"/>
<organism evidence="2 3">
    <name type="scientific">Toxocara canis</name>
    <name type="common">Canine roundworm</name>
    <dbReference type="NCBI Taxonomy" id="6265"/>
    <lineage>
        <taxon>Eukaryota</taxon>
        <taxon>Metazoa</taxon>
        <taxon>Ecdysozoa</taxon>
        <taxon>Nematoda</taxon>
        <taxon>Chromadorea</taxon>
        <taxon>Rhabditida</taxon>
        <taxon>Spirurina</taxon>
        <taxon>Ascaridomorpha</taxon>
        <taxon>Ascaridoidea</taxon>
        <taxon>Toxocaridae</taxon>
        <taxon>Toxocara</taxon>
    </lineage>
</organism>